<reference evidence="1" key="1">
    <citation type="submission" date="2022-08" db="EMBL/GenBank/DDBJ databases">
        <authorList>
            <person name="Kallberg Y."/>
            <person name="Tangrot J."/>
            <person name="Rosling A."/>
        </authorList>
    </citation>
    <scope>NUCLEOTIDE SEQUENCE</scope>
    <source>
        <strain evidence="1">Wild A</strain>
    </source>
</reference>
<evidence type="ECO:0000313" key="1">
    <source>
        <dbReference type="EMBL" id="CAI2188744.1"/>
    </source>
</evidence>
<name>A0A9W4T143_9GLOM</name>
<sequence length="42" mass="4974">DLEEFMVEEWQKIPQTVLISLANSMRHHCELIIENNGELISY</sequence>
<dbReference type="AlphaFoldDB" id="A0A9W4T143"/>
<accession>A0A9W4T143</accession>
<keyword evidence="2" id="KW-1185">Reference proteome</keyword>
<dbReference type="Proteomes" id="UP001153678">
    <property type="component" value="Unassembled WGS sequence"/>
</dbReference>
<dbReference type="Gene3D" id="3.30.420.10">
    <property type="entry name" value="Ribonuclease H-like superfamily/Ribonuclease H"/>
    <property type="match status" value="1"/>
</dbReference>
<proteinExistence type="predicted"/>
<dbReference type="InterPro" id="IPR036397">
    <property type="entry name" value="RNaseH_sf"/>
</dbReference>
<dbReference type="GO" id="GO:0003676">
    <property type="term" value="F:nucleic acid binding"/>
    <property type="evidence" value="ECO:0007669"/>
    <property type="project" value="InterPro"/>
</dbReference>
<feature type="non-terminal residue" evidence="1">
    <location>
        <position position="1"/>
    </location>
</feature>
<gene>
    <name evidence="1" type="ORF">FWILDA_LOCUS13733</name>
</gene>
<organism evidence="1 2">
    <name type="scientific">Funneliformis geosporum</name>
    <dbReference type="NCBI Taxonomy" id="1117311"/>
    <lineage>
        <taxon>Eukaryota</taxon>
        <taxon>Fungi</taxon>
        <taxon>Fungi incertae sedis</taxon>
        <taxon>Mucoromycota</taxon>
        <taxon>Glomeromycotina</taxon>
        <taxon>Glomeromycetes</taxon>
        <taxon>Glomerales</taxon>
        <taxon>Glomeraceae</taxon>
        <taxon>Funneliformis</taxon>
    </lineage>
</organism>
<evidence type="ECO:0000313" key="2">
    <source>
        <dbReference type="Proteomes" id="UP001153678"/>
    </source>
</evidence>
<dbReference type="EMBL" id="CAMKVN010005377">
    <property type="protein sequence ID" value="CAI2188744.1"/>
    <property type="molecule type" value="Genomic_DNA"/>
</dbReference>
<dbReference type="OrthoDB" id="2390834at2759"/>
<comment type="caution">
    <text evidence="1">The sequence shown here is derived from an EMBL/GenBank/DDBJ whole genome shotgun (WGS) entry which is preliminary data.</text>
</comment>
<protein>
    <submittedName>
        <fullName evidence="1">10959_t:CDS:1</fullName>
    </submittedName>
</protein>